<accession>A0A0A2SN72</accession>
<dbReference type="SUPFAM" id="SSF54211">
    <property type="entry name" value="Ribosomal protein S5 domain 2-like"/>
    <property type="match status" value="1"/>
</dbReference>
<keyword evidence="2" id="KW-1185">Reference proteome</keyword>
<comment type="caution">
    <text evidence="1">The sequence shown here is derived from an EMBL/GenBank/DDBJ whole genome shotgun (WGS) entry which is preliminary data.</text>
</comment>
<evidence type="ECO:0000313" key="2">
    <source>
        <dbReference type="Proteomes" id="UP000054422"/>
    </source>
</evidence>
<dbReference type="RefSeq" id="WP_035890809.1">
    <property type="nucleotide sequence ID" value="NZ_JNCF01000054.1"/>
</dbReference>
<dbReference type="AlphaFoldDB" id="A0A0A2SN72"/>
<name>A0A0A2SN72_9GAMM</name>
<dbReference type="SUPFAM" id="SSF55060">
    <property type="entry name" value="GHMP Kinase, C-terminal domain"/>
    <property type="match status" value="1"/>
</dbReference>
<dbReference type="InterPro" id="IPR020568">
    <property type="entry name" value="Ribosomal_Su5_D2-typ_SF"/>
</dbReference>
<dbReference type="OrthoDB" id="5652956at2"/>
<evidence type="ECO:0008006" key="3">
    <source>
        <dbReference type="Google" id="ProtNLM"/>
    </source>
</evidence>
<dbReference type="STRING" id="1498499.EP47_08830"/>
<proteinExistence type="predicted"/>
<dbReference type="EMBL" id="JNCF01000054">
    <property type="protein sequence ID" value="KGP62580.1"/>
    <property type="molecule type" value="Genomic_DNA"/>
</dbReference>
<dbReference type="Gene3D" id="3.30.70.890">
    <property type="entry name" value="GHMP kinase, C-terminal domain"/>
    <property type="match status" value="1"/>
</dbReference>
<reference evidence="1 2" key="1">
    <citation type="submission" date="2014-05" db="EMBL/GenBank/DDBJ databases">
        <authorList>
            <person name="Rizzardi K."/>
            <person name="Winiecka-Krusnell J."/>
            <person name="Ramliden M."/>
            <person name="Alm E."/>
            <person name="Andersson S."/>
            <person name="Byfors S."/>
        </authorList>
    </citation>
    <scope>NUCLEOTIDE SEQUENCE [LARGE SCALE GENOMIC DNA]</scope>
    <source>
        <strain evidence="1 2">LEGN</strain>
    </source>
</reference>
<gene>
    <name evidence="1" type="ORF">EP47_08830</name>
</gene>
<dbReference type="Proteomes" id="UP000054422">
    <property type="component" value="Unassembled WGS sequence"/>
</dbReference>
<evidence type="ECO:0000313" key="1">
    <source>
        <dbReference type="EMBL" id="KGP62580.1"/>
    </source>
</evidence>
<dbReference type="InterPro" id="IPR036554">
    <property type="entry name" value="GHMP_kinase_C_sf"/>
</dbReference>
<protein>
    <recommendedName>
        <fullName evidence="3">Mevalonate kinase</fullName>
    </recommendedName>
</protein>
<organism evidence="1 2">
    <name type="scientific">Legionella norrlandica</name>
    <dbReference type="NCBI Taxonomy" id="1498499"/>
    <lineage>
        <taxon>Bacteria</taxon>
        <taxon>Pseudomonadati</taxon>
        <taxon>Pseudomonadota</taxon>
        <taxon>Gammaproteobacteria</taxon>
        <taxon>Legionellales</taxon>
        <taxon>Legionellaceae</taxon>
        <taxon>Legionella</taxon>
    </lineage>
</organism>
<sequence>MKWHIPAKTFLLGEYAALTGASAIILTTKPCFTLTVTEREKLEGIHPESPAGLWWQKNPFHSFGLSWHDPYQGKGGLGASSAQFLACYFATCSLLKVTPQLNHMIEAYYESSWSGSGLKPSGYDVIAQSQQGCVYINRQKNQIKSFRWPFKELSFLIIHTGAKIATHHHLKEATLPSQINHLSALVDKAKDAFDSLNSDGLVQSINQYHQMLSTLNLVSQHSLALIQSIKSYPEVLAIKGCGALGADTLLILCARHDLSTLKDKIHAQNGLILATEDDLTSFTGNSSVEEKVL</sequence>